<dbReference type="GO" id="GO:0015035">
    <property type="term" value="F:protein-disulfide reductase activity"/>
    <property type="evidence" value="ECO:0007669"/>
    <property type="project" value="TreeGrafter"/>
</dbReference>
<evidence type="ECO:0000259" key="15">
    <source>
        <dbReference type="PROSITE" id="PS51352"/>
    </source>
</evidence>
<sequence>MKIAFIATLAAIASTAAALYDSTSDVVQLSSANFKNRVLDSDEIWIVEFFAPWCGHCQALVSEYSKAATALKGVVKVGAVDADSDKSLGGQYGVRGFPTIKIFGTNKNSPADYNGPRTADGFAASALQELRKLVDSRLGKKTAGGGGSKSDDVVQLDDTNFKELVLDSEDLWLVEFFAPWCGHCKNLAPHWAKAATELKGQVKLGAVDATTYQGLASQYGVQGYPTIKYFPAGKKDKNSAEDYNGGRTSGDIVQWALEKVAESAPAPELKQITKGSVLEETCEGTQLCVVSILPHIYDCQSECRNGYLDTLRQLGEKFKRNRWGWVWSEAMAQPQLEEALEMGGFGYPAMAVLNTRKMKYSLLKGSFSFKGINEFLREVSVGRGSSVPVKGAKLPDIVEVEPWDGKDAPLEQPEDIDLSDVDLDSDADAKPHTEL</sequence>
<evidence type="ECO:0000256" key="6">
    <source>
        <dbReference type="ARBA" id="ARBA00022737"/>
    </source>
</evidence>
<dbReference type="FunFam" id="3.40.30.10:FF:000032">
    <property type="entry name" value="Protein disulfide-isomerase A6 homolog"/>
    <property type="match status" value="1"/>
</dbReference>
<proteinExistence type="inferred from homology"/>
<feature type="compositionally biased region" description="Acidic residues" evidence="13">
    <location>
        <begin position="412"/>
        <end position="426"/>
    </location>
</feature>
<evidence type="ECO:0000256" key="1">
    <source>
        <dbReference type="ARBA" id="ARBA00001182"/>
    </source>
</evidence>
<dbReference type="PROSITE" id="PS00194">
    <property type="entry name" value="THIOREDOXIN_1"/>
    <property type="match status" value="2"/>
</dbReference>
<evidence type="ECO:0000256" key="14">
    <source>
        <dbReference type="SAM" id="SignalP"/>
    </source>
</evidence>
<evidence type="ECO:0000256" key="12">
    <source>
        <dbReference type="RuleBase" id="RU004208"/>
    </source>
</evidence>
<evidence type="ECO:0000256" key="2">
    <source>
        <dbReference type="ARBA" id="ARBA00004319"/>
    </source>
</evidence>
<comment type="subcellular location">
    <subcellularLocation>
        <location evidence="2">Endoplasmic reticulum lumen</location>
    </subcellularLocation>
</comment>
<dbReference type="Gene3D" id="3.40.30.10">
    <property type="entry name" value="Glutaredoxin"/>
    <property type="match status" value="3"/>
</dbReference>
<dbReference type="CDD" id="cd02983">
    <property type="entry name" value="P5_C"/>
    <property type="match status" value="1"/>
</dbReference>
<name>A0A2R5LFS2_9ACAR</name>
<dbReference type="NCBIfam" id="TIGR01126">
    <property type="entry name" value="pdi_dom"/>
    <property type="match status" value="1"/>
</dbReference>
<evidence type="ECO:0000256" key="3">
    <source>
        <dbReference type="ARBA" id="ARBA00006347"/>
    </source>
</evidence>
<reference evidence="16" key="1">
    <citation type="submission" date="2018-03" db="EMBL/GenBank/DDBJ databases">
        <title>The relapsing fever spirochete Borrelia turicatae persists in the highly oxidative environment of its soft-bodied tick vector.</title>
        <authorList>
            <person name="Bourret T.J."/>
            <person name="Boyle W.K."/>
            <person name="Valenzuela J.G."/>
            <person name="Oliveira F."/>
            <person name="Lopez J.E."/>
        </authorList>
    </citation>
    <scope>NUCLEOTIDE SEQUENCE</scope>
    <source>
        <strain evidence="16">Kansas strain/isolate</strain>
        <tissue evidence="16">Salivary glands</tissue>
    </source>
</reference>
<evidence type="ECO:0000256" key="9">
    <source>
        <dbReference type="ARBA" id="ARBA00023235"/>
    </source>
</evidence>
<dbReference type="InterPro" id="IPR013766">
    <property type="entry name" value="Thioredoxin_domain"/>
</dbReference>
<keyword evidence="5 14" id="KW-0732">Signal</keyword>
<dbReference type="InterPro" id="IPR017937">
    <property type="entry name" value="Thioredoxin_CS"/>
</dbReference>
<dbReference type="EC" id="5.3.4.1" evidence="4"/>
<dbReference type="FunFam" id="3.40.30.10:FF:000050">
    <property type="entry name" value="protein disulfide-isomerase A6 isoform X1"/>
    <property type="match status" value="1"/>
</dbReference>
<organism evidence="16">
    <name type="scientific">Ornithodoros turicata</name>
    <dbReference type="NCBI Taxonomy" id="34597"/>
    <lineage>
        <taxon>Eukaryota</taxon>
        <taxon>Metazoa</taxon>
        <taxon>Ecdysozoa</taxon>
        <taxon>Arthropoda</taxon>
        <taxon>Chelicerata</taxon>
        <taxon>Arachnida</taxon>
        <taxon>Acari</taxon>
        <taxon>Parasitiformes</taxon>
        <taxon>Ixodida</taxon>
        <taxon>Ixodoidea</taxon>
        <taxon>Argasidae</taxon>
        <taxon>Ornithodorinae</taxon>
        <taxon>Ornithodoros</taxon>
    </lineage>
</organism>
<comment type="similarity">
    <text evidence="3 12">Belongs to the protein disulfide isomerase family.</text>
</comment>
<dbReference type="PROSITE" id="PS51352">
    <property type="entry name" value="THIOREDOXIN_2"/>
    <property type="match status" value="2"/>
</dbReference>
<dbReference type="AlphaFoldDB" id="A0A2R5LFS2"/>
<dbReference type="InterPro" id="IPR005788">
    <property type="entry name" value="PDI_thioredoxin-like_dom"/>
</dbReference>
<dbReference type="EMBL" id="GGLE01004230">
    <property type="protein sequence ID" value="MBY08356.1"/>
    <property type="molecule type" value="Transcribed_RNA"/>
</dbReference>
<dbReference type="CDD" id="cd03001">
    <property type="entry name" value="PDI_a_P5"/>
    <property type="match status" value="2"/>
</dbReference>
<evidence type="ECO:0000313" key="16">
    <source>
        <dbReference type="EMBL" id="MBY08356.1"/>
    </source>
</evidence>
<dbReference type="GO" id="GO:0005788">
    <property type="term" value="C:endoplasmic reticulum lumen"/>
    <property type="evidence" value="ECO:0007669"/>
    <property type="project" value="UniProtKB-SubCell"/>
</dbReference>
<feature type="domain" description="Thioredoxin" evidence="15">
    <location>
        <begin position="127"/>
        <end position="262"/>
    </location>
</feature>
<dbReference type="Pfam" id="PF24541">
    <property type="entry name" value="Thioredox_PDIA6_C"/>
    <property type="match status" value="1"/>
</dbReference>
<dbReference type="Pfam" id="PF00085">
    <property type="entry name" value="Thioredoxin"/>
    <property type="match status" value="2"/>
</dbReference>
<evidence type="ECO:0000256" key="7">
    <source>
        <dbReference type="ARBA" id="ARBA00022824"/>
    </source>
</evidence>
<keyword evidence="7" id="KW-0256">Endoplasmic reticulum</keyword>
<feature type="signal peptide" evidence="14">
    <location>
        <begin position="1"/>
        <end position="18"/>
    </location>
</feature>
<evidence type="ECO:0000256" key="5">
    <source>
        <dbReference type="ARBA" id="ARBA00022729"/>
    </source>
</evidence>
<keyword evidence="8" id="KW-1015">Disulfide bond</keyword>
<dbReference type="PRINTS" id="PR00421">
    <property type="entry name" value="THIOREDOXIN"/>
</dbReference>
<evidence type="ECO:0000256" key="4">
    <source>
        <dbReference type="ARBA" id="ARBA00012723"/>
    </source>
</evidence>
<dbReference type="InterPro" id="IPR057305">
    <property type="entry name" value="Thioredox_PDIA6_C"/>
</dbReference>
<dbReference type="GO" id="GO:0003756">
    <property type="term" value="F:protein disulfide isomerase activity"/>
    <property type="evidence" value="ECO:0007669"/>
    <property type="project" value="UniProtKB-EC"/>
</dbReference>
<evidence type="ECO:0000256" key="11">
    <source>
        <dbReference type="ARBA" id="ARBA00067226"/>
    </source>
</evidence>
<evidence type="ECO:0000256" key="13">
    <source>
        <dbReference type="SAM" id="MobiDB-lite"/>
    </source>
</evidence>
<feature type="domain" description="Thioredoxin" evidence="15">
    <location>
        <begin position="5"/>
        <end position="124"/>
    </location>
</feature>
<protein>
    <recommendedName>
        <fullName evidence="11">Protein disulfide-isomerase A6 homolog</fullName>
        <ecNumber evidence="4">5.3.4.1</ecNumber>
    </recommendedName>
</protein>
<dbReference type="SUPFAM" id="SSF52833">
    <property type="entry name" value="Thioredoxin-like"/>
    <property type="match status" value="3"/>
</dbReference>
<dbReference type="PANTHER" id="PTHR45815:SF3">
    <property type="entry name" value="PROTEIN DISULFIDE-ISOMERASE A6"/>
    <property type="match status" value="1"/>
</dbReference>
<accession>A0A2R5LFS2</accession>
<feature type="chain" id="PRO_5015359135" description="Protein disulfide-isomerase A6 homolog" evidence="14">
    <location>
        <begin position="19"/>
        <end position="435"/>
    </location>
</feature>
<feature type="region of interest" description="Disordered" evidence="13">
    <location>
        <begin position="403"/>
        <end position="435"/>
    </location>
</feature>
<comment type="catalytic activity">
    <reaction evidence="1">
        <text>Catalyzes the rearrangement of -S-S- bonds in proteins.</text>
        <dbReference type="EC" id="5.3.4.1"/>
    </reaction>
</comment>
<dbReference type="PANTHER" id="PTHR45815">
    <property type="entry name" value="PROTEIN DISULFIDE-ISOMERASE A6"/>
    <property type="match status" value="1"/>
</dbReference>
<keyword evidence="9 16" id="KW-0413">Isomerase</keyword>
<dbReference type="GO" id="GO:0034976">
    <property type="term" value="P:response to endoplasmic reticulum stress"/>
    <property type="evidence" value="ECO:0007669"/>
    <property type="project" value="TreeGrafter"/>
</dbReference>
<dbReference type="InterPro" id="IPR036249">
    <property type="entry name" value="Thioredoxin-like_sf"/>
</dbReference>
<evidence type="ECO:0000256" key="8">
    <source>
        <dbReference type="ARBA" id="ARBA00023157"/>
    </source>
</evidence>
<keyword evidence="6" id="KW-0677">Repeat</keyword>
<keyword evidence="10" id="KW-0676">Redox-active center</keyword>
<evidence type="ECO:0000256" key="10">
    <source>
        <dbReference type="ARBA" id="ARBA00023284"/>
    </source>
</evidence>